<sequence>MSLFINFPKPSLYFLFQVFKYAIYSLLVVNLYFFFQENTAAIAHTFSGGVPIFQLGEAYSDSIDTLSWVLLLLLFELETYIVSDKYLTNRVKLALFSLRTLSYIFIFYSLYGYISRYIAVMAASPFSIADACELVNTSFTQIISLNEYQPLSAASCNELNGVDMMRLNGTEIIGSVESYNIIENLAVVDVINALTWVLIVVVLEIDVYLQTSKRVMGPFLALSSWIKAGLYGTLLACAIYWWIDGDFLDFWDAFLWLIAFVFIELNIFEWQEEIQKKSRHSNQAA</sequence>
<evidence type="ECO:0000313" key="2">
    <source>
        <dbReference type="EMBL" id="MFC4363861.1"/>
    </source>
</evidence>
<gene>
    <name evidence="2" type="ORF">ACFOX3_16205</name>
</gene>
<accession>A0ABV8V7H1</accession>
<keyword evidence="1" id="KW-1133">Transmembrane helix</keyword>
<dbReference type="RefSeq" id="WP_290263218.1">
    <property type="nucleotide sequence ID" value="NZ_JAUFQG010000004.1"/>
</dbReference>
<reference evidence="3" key="1">
    <citation type="journal article" date="2019" name="Int. J. Syst. Evol. Microbiol.">
        <title>The Global Catalogue of Microorganisms (GCM) 10K type strain sequencing project: providing services to taxonomists for standard genome sequencing and annotation.</title>
        <authorList>
            <consortium name="The Broad Institute Genomics Platform"/>
            <consortium name="The Broad Institute Genome Sequencing Center for Infectious Disease"/>
            <person name="Wu L."/>
            <person name="Ma J."/>
        </authorList>
    </citation>
    <scope>NUCLEOTIDE SEQUENCE [LARGE SCALE GENOMIC DNA]</scope>
    <source>
        <strain evidence="3">CECT 8570</strain>
    </source>
</reference>
<organism evidence="2 3">
    <name type="scientific">Simiduia curdlanivorans</name>
    <dbReference type="NCBI Taxonomy" id="1492769"/>
    <lineage>
        <taxon>Bacteria</taxon>
        <taxon>Pseudomonadati</taxon>
        <taxon>Pseudomonadota</taxon>
        <taxon>Gammaproteobacteria</taxon>
        <taxon>Cellvibrionales</taxon>
        <taxon>Cellvibrionaceae</taxon>
        <taxon>Simiduia</taxon>
    </lineage>
</organism>
<comment type="caution">
    <text evidence="2">The sequence shown here is derived from an EMBL/GenBank/DDBJ whole genome shotgun (WGS) entry which is preliminary data.</text>
</comment>
<keyword evidence="3" id="KW-1185">Reference proteome</keyword>
<feature type="transmembrane region" description="Helical" evidence="1">
    <location>
        <begin position="12"/>
        <end position="35"/>
    </location>
</feature>
<feature type="transmembrane region" description="Helical" evidence="1">
    <location>
        <begin position="94"/>
        <end position="114"/>
    </location>
</feature>
<feature type="transmembrane region" description="Helical" evidence="1">
    <location>
        <begin position="253"/>
        <end position="270"/>
    </location>
</feature>
<name>A0ABV8V7H1_9GAMM</name>
<feature type="transmembrane region" description="Helical" evidence="1">
    <location>
        <begin position="219"/>
        <end position="241"/>
    </location>
</feature>
<feature type="transmembrane region" description="Helical" evidence="1">
    <location>
        <begin position="185"/>
        <end position="207"/>
    </location>
</feature>
<evidence type="ECO:0008006" key="4">
    <source>
        <dbReference type="Google" id="ProtNLM"/>
    </source>
</evidence>
<evidence type="ECO:0000256" key="1">
    <source>
        <dbReference type="SAM" id="Phobius"/>
    </source>
</evidence>
<keyword evidence="1" id="KW-0812">Transmembrane</keyword>
<keyword evidence="1" id="KW-0472">Membrane</keyword>
<dbReference type="EMBL" id="JBHSCX010000021">
    <property type="protein sequence ID" value="MFC4363861.1"/>
    <property type="molecule type" value="Genomic_DNA"/>
</dbReference>
<dbReference type="Proteomes" id="UP001595840">
    <property type="component" value="Unassembled WGS sequence"/>
</dbReference>
<evidence type="ECO:0000313" key="3">
    <source>
        <dbReference type="Proteomes" id="UP001595840"/>
    </source>
</evidence>
<proteinExistence type="predicted"/>
<protein>
    <recommendedName>
        <fullName evidence="4">Shikimate kinase</fullName>
    </recommendedName>
</protein>